<dbReference type="Pfam" id="PF02768">
    <property type="entry name" value="DNA_pol3_beta_3"/>
    <property type="match status" value="1"/>
</dbReference>
<dbReference type="PANTHER" id="PTHR30478:SF0">
    <property type="entry name" value="BETA SLIDING CLAMP"/>
    <property type="match status" value="1"/>
</dbReference>
<dbReference type="SUPFAM" id="SSF55979">
    <property type="entry name" value="DNA clamp"/>
    <property type="match status" value="3"/>
</dbReference>
<dbReference type="GO" id="GO:0003887">
    <property type="term" value="F:DNA-directed DNA polymerase activity"/>
    <property type="evidence" value="ECO:0007669"/>
    <property type="project" value="UniProtKB-UniRule"/>
</dbReference>
<dbReference type="CDD" id="cd00140">
    <property type="entry name" value="beta_clamp"/>
    <property type="match status" value="1"/>
</dbReference>
<keyword evidence="4 10" id="KW-0963">Cytoplasm</keyword>
<keyword evidence="9" id="KW-0238">DNA-binding</keyword>
<feature type="domain" description="DNA polymerase III beta sliding clamp N-terminal" evidence="11">
    <location>
        <begin position="1"/>
        <end position="119"/>
    </location>
</feature>
<dbReference type="GO" id="GO:0008408">
    <property type="term" value="F:3'-5' exonuclease activity"/>
    <property type="evidence" value="ECO:0007669"/>
    <property type="project" value="InterPro"/>
</dbReference>
<dbReference type="Gene3D" id="3.10.150.10">
    <property type="entry name" value="DNA Polymerase III, subunit A, domain 2"/>
    <property type="match status" value="3"/>
</dbReference>
<dbReference type="InterPro" id="IPR022637">
    <property type="entry name" value="DNA_polIII_beta_cen"/>
</dbReference>
<gene>
    <name evidence="14" type="primary">dnaN</name>
    <name evidence="14" type="ORF">NCTC13337_00594</name>
</gene>
<dbReference type="InterPro" id="IPR022634">
    <property type="entry name" value="DNA_polIII_beta_N"/>
</dbReference>
<evidence type="ECO:0000313" key="15">
    <source>
        <dbReference type="Proteomes" id="UP000254601"/>
    </source>
</evidence>
<dbReference type="GO" id="GO:0005737">
    <property type="term" value="C:cytoplasm"/>
    <property type="evidence" value="ECO:0007669"/>
    <property type="project" value="UniProtKB-SubCell"/>
</dbReference>
<dbReference type="OrthoDB" id="8421503at2"/>
<keyword evidence="5 10" id="KW-0808">Transferase</keyword>
<dbReference type="GO" id="GO:0009360">
    <property type="term" value="C:DNA polymerase III complex"/>
    <property type="evidence" value="ECO:0007669"/>
    <property type="project" value="InterPro"/>
</dbReference>
<keyword evidence="15" id="KW-1185">Reference proteome</keyword>
<keyword evidence="6 10" id="KW-0548">Nucleotidyltransferase</keyword>
<proteinExistence type="inferred from homology"/>
<comment type="subunit">
    <text evidence="10">Forms a ring-shaped head-to-tail homodimer around DNA.</text>
</comment>
<comment type="subcellular location">
    <subcellularLocation>
        <location evidence="1 10">Cytoplasm</location>
    </subcellularLocation>
</comment>
<accession>A0A380MQG9</accession>
<reference evidence="14 15" key="1">
    <citation type="submission" date="2018-06" db="EMBL/GenBank/DDBJ databases">
        <authorList>
            <consortium name="Pathogen Informatics"/>
            <person name="Doyle S."/>
        </authorList>
    </citation>
    <scope>NUCLEOTIDE SEQUENCE [LARGE SCALE GENOMIC DNA]</scope>
    <source>
        <strain evidence="14 15">NCTC13337</strain>
    </source>
</reference>
<dbReference type="SMART" id="SM00480">
    <property type="entry name" value="POL3Bc"/>
    <property type="match status" value="1"/>
</dbReference>
<evidence type="ECO:0000256" key="9">
    <source>
        <dbReference type="ARBA" id="ARBA00023125"/>
    </source>
</evidence>
<dbReference type="EMBL" id="UHIC01000001">
    <property type="protein sequence ID" value="SUO94153.1"/>
    <property type="molecule type" value="Genomic_DNA"/>
</dbReference>
<comment type="similarity">
    <text evidence="2 10">Belongs to the beta sliding clamp family.</text>
</comment>
<dbReference type="PIRSF" id="PIRSF000804">
    <property type="entry name" value="DNA_pol_III_b"/>
    <property type="match status" value="1"/>
</dbReference>
<organism evidence="14 15">
    <name type="scientific">Suttonella ornithocola</name>
    <dbReference type="NCBI Taxonomy" id="279832"/>
    <lineage>
        <taxon>Bacteria</taxon>
        <taxon>Pseudomonadati</taxon>
        <taxon>Pseudomonadota</taxon>
        <taxon>Gammaproteobacteria</taxon>
        <taxon>Cardiobacteriales</taxon>
        <taxon>Cardiobacteriaceae</taxon>
        <taxon>Suttonella</taxon>
    </lineage>
</organism>
<evidence type="ECO:0000256" key="10">
    <source>
        <dbReference type="PIRNR" id="PIRNR000804"/>
    </source>
</evidence>
<dbReference type="InterPro" id="IPR001001">
    <property type="entry name" value="DNA_polIII_beta"/>
</dbReference>
<keyword evidence="8 10" id="KW-0239">DNA-directed DNA polymerase</keyword>
<dbReference type="GO" id="GO:0006271">
    <property type="term" value="P:DNA strand elongation involved in DNA replication"/>
    <property type="evidence" value="ECO:0007669"/>
    <property type="project" value="TreeGrafter"/>
</dbReference>
<protein>
    <recommendedName>
        <fullName evidence="3 10">Beta sliding clamp</fullName>
    </recommendedName>
</protein>
<evidence type="ECO:0000256" key="1">
    <source>
        <dbReference type="ARBA" id="ARBA00004496"/>
    </source>
</evidence>
<dbReference type="NCBIfam" id="TIGR00663">
    <property type="entry name" value="dnan"/>
    <property type="match status" value="1"/>
</dbReference>
<evidence type="ECO:0000256" key="6">
    <source>
        <dbReference type="ARBA" id="ARBA00022695"/>
    </source>
</evidence>
<dbReference type="RefSeq" id="WP_072576422.1">
    <property type="nucleotide sequence ID" value="NZ_LWHB01000071.1"/>
</dbReference>
<evidence type="ECO:0000259" key="11">
    <source>
        <dbReference type="Pfam" id="PF00712"/>
    </source>
</evidence>
<evidence type="ECO:0000256" key="7">
    <source>
        <dbReference type="ARBA" id="ARBA00022705"/>
    </source>
</evidence>
<name>A0A380MQG9_9GAMM</name>
<evidence type="ECO:0000256" key="5">
    <source>
        <dbReference type="ARBA" id="ARBA00022679"/>
    </source>
</evidence>
<comment type="function">
    <text evidence="10">Confers DNA tethering and processivity to DNA polymerases and other proteins. Acts as a clamp, forming a ring around DNA (a reaction catalyzed by the clamp-loading complex) which diffuses in an ATP-independent manner freely and bidirectionally along dsDNA. Initially characterized for its ability to contact the catalytic subunit of DNA polymerase III (Pol III), a complex, multichain enzyme responsible for most of the replicative synthesis in bacteria; Pol III exhibits 3'-5' exonuclease proofreading activity. The beta chain is required for initiation of replication as well as for processivity of DNA replication.</text>
</comment>
<dbReference type="PANTHER" id="PTHR30478">
    <property type="entry name" value="DNA POLYMERASE III SUBUNIT BETA"/>
    <property type="match status" value="1"/>
</dbReference>
<dbReference type="AlphaFoldDB" id="A0A380MQG9"/>
<dbReference type="Pfam" id="PF00712">
    <property type="entry name" value="DNA_pol3_beta"/>
    <property type="match status" value="1"/>
</dbReference>
<evidence type="ECO:0000256" key="3">
    <source>
        <dbReference type="ARBA" id="ARBA00021035"/>
    </source>
</evidence>
<evidence type="ECO:0000256" key="4">
    <source>
        <dbReference type="ARBA" id="ARBA00022490"/>
    </source>
</evidence>
<sequence>MKFEIVKNLLFSRLADINGIVDSKSPHPILSHVLVEAKNGQLRLLATDTELSLSAVMPANIQQEGITTVIADKFHQIIHRLPDDVIVQCTLEDDQFHIRAGSSHFKLSTLPAEDFPNIDESETIGEIRLDAADLFNILNKVRFSMAKNDVRHYLNGLLLNVISDGREIEAAATDGHRLSCAYTPLKTIGSEATQFILPEKATNALIKQLSLDNFLNELQLEKNLASDVETLNIVEDKLKALKDIKRYASREQSRHFERPVTLRMGSRELSLDTGSYHLLTRLIDGQYPDYRQIIPERLESPILIDRKNLLGALRRSQVLLNNVDNGLLLRFEGHQLYLSARNMQNETGEEKLDIVNNEDIRTQIGLNVGYFIDAVSNIDGDTLQMHVEDVNSPVLLTSKDDPEVRYIIMPMLV</sequence>
<evidence type="ECO:0000259" key="13">
    <source>
        <dbReference type="Pfam" id="PF02768"/>
    </source>
</evidence>
<evidence type="ECO:0000256" key="2">
    <source>
        <dbReference type="ARBA" id="ARBA00010752"/>
    </source>
</evidence>
<evidence type="ECO:0000256" key="8">
    <source>
        <dbReference type="ARBA" id="ARBA00022932"/>
    </source>
</evidence>
<feature type="domain" description="DNA polymerase III beta sliding clamp central" evidence="12">
    <location>
        <begin position="130"/>
        <end position="211"/>
    </location>
</feature>
<dbReference type="InterPro" id="IPR046938">
    <property type="entry name" value="DNA_clamp_sf"/>
</dbReference>
<dbReference type="Proteomes" id="UP000254601">
    <property type="component" value="Unassembled WGS sequence"/>
</dbReference>
<dbReference type="GO" id="GO:0003677">
    <property type="term" value="F:DNA binding"/>
    <property type="evidence" value="ECO:0007669"/>
    <property type="project" value="UniProtKB-UniRule"/>
</dbReference>
<dbReference type="Pfam" id="PF02767">
    <property type="entry name" value="DNA_pol3_beta_2"/>
    <property type="match status" value="1"/>
</dbReference>
<evidence type="ECO:0000313" key="14">
    <source>
        <dbReference type="EMBL" id="SUO94153.1"/>
    </source>
</evidence>
<evidence type="ECO:0000259" key="12">
    <source>
        <dbReference type="Pfam" id="PF02767"/>
    </source>
</evidence>
<dbReference type="InterPro" id="IPR022635">
    <property type="entry name" value="DNA_polIII_beta_C"/>
</dbReference>
<feature type="domain" description="DNA polymerase III beta sliding clamp C-terminal" evidence="13">
    <location>
        <begin position="291"/>
        <end position="411"/>
    </location>
</feature>
<keyword evidence="7 10" id="KW-0235">DNA replication</keyword>